<comment type="similarity">
    <text evidence="1 4">Belongs to the aldehyde dehydrogenase family.</text>
</comment>
<dbReference type="PANTHER" id="PTHR11699">
    <property type="entry name" value="ALDEHYDE DEHYDROGENASE-RELATED"/>
    <property type="match status" value="1"/>
</dbReference>
<reference evidence="6 7" key="1">
    <citation type="submission" date="2015-09" db="EMBL/GenBank/DDBJ databases">
        <title>Draft genome sequence of Hydrogenibacillus schlegelii DSM 2000.</title>
        <authorList>
            <person name="Hemp J."/>
        </authorList>
    </citation>
    <scope>NUCLEOTIDE SEQUENCE [LARGE SCALE GENOMIC DNA]</scope>
    <source>
        <strain evidence="6 7">MA 48</strain>
    </source>
</reference>
<dbReference type="InterPro" id="IPR029510">
    <property type="entry name" value="Ald_DH_CS_GLU"/>
</dbReference>
<dbReference type="InterPro" id="IPR016162">
    <property type="entry name" value="Ald_DH_N"/>
</dbReference>
<dbReference type="STRING" id="1484.SA87_08180"/>
<dbReference type="Gene3D" id="3.40.309.10">
    <property type="entry name" value="Aldehyde Dehydrogenase, Chain A, domain 2"/>
    <property type="match status" value="1"/>
</dbReference>
<keyword evidence="7" id="KW-1185">Reference proteome</keyword>
<dbReference type="SUPFAM" id="SSF53720">
    <property type="entry name" value="ALDH-like"/>
    <property type="match status" value="1"/>
</dbReference>
<protein>
    <submittedName>
        <fullName evidence="6">Betaine-aldehyde dehydrogenase</fullName>
    </submittedName>
</protein>
<sequence length="501" mass="54853">MIDSEKVNRYRRSYYPMFIDGEWVDAADGNRYTVYNPASGEPLAEVARAGRADIDRALQAARQAFEYGKWRHFSVLRRARVLNRIAEIMRERFDELVELEILNTGKTLFAAQGQIMQAIEDFEFYAGAIVGHRGYVNNMPSGFFNYTQREPVGVCAQIVPWNYPLMMAAWKIAPAIAAGCSVVVKPATLTPVTALVLAEIAAEAGVPKGVVNVVPGSGRDVGDYLVTHPEVDKIAFTGSTPVGRHIMELASRSLKKVTLELGGKSPSLIFDDADLDAAVDGSVFGIFYNTGQSCEARSRIYVQRSVYDAFMARFVEKAKKLKLGNPFDPETHVGAVISREQVDVIDGYVRSALEDGAQAVLGGGEVRVPGFEGGYWYAPTILVDVHHGMKAVQEEIFGPVVTVMPFDTEDEAVALANDTMYGLAAAVWTKDGARAKRMADRIRAGIVLVNTPFSAFPGMPFGGTKQSGFGRELGIEALDLYTEVKSVLMYYGTKPLNPFKL</sequence>
<evidence type="ECO:0000256" key="1">
    <source>
        <dbReference type="ARBA" id="ARBA00009986"/>
    </source>
</evidence>
<gene>
    <name evidence="6" type="ORF">SA87_08180</name>
</gene>
<evidence type="ECO:0000313" key="6">
    <source>
        <dbReference type="EMBL" id="OAR05332.1"/>
    </source>
</evidence>
<dbReference type="InterPro" id="IPR016163">
    <property type="entry name" value="Ald_DH_C"/>
</dbReference>
<dbReference type="Gene3D" id="3.40.605.10">
    <property type="entry name" value="Aldehyde Dehydrogenase, Chain A, domain 1"/>
    <property type="match status" value="1"/>
</dbReference>
<dbReference type="InterPro" id="IPR015590">
    <property type="entry name" value="Aldehyde_DH_dom"/>
</dbReference>
<dbReference type="Pfam" id="PF00171">
    <property type="entry name" value="Aldedh"/>
    <property type="match status" value="1"/>
</dbReference>
<dbReference type="RefSeq" id="WP_066198283.1">
    <property type="nucleotide sequence ID" value="NZ_CBCSAS010000001.1"/>
</dbReference>
<name>A0A132MFU1_HYDSH</name>
<proteinExistence type="inferred from homology"/>
<dbReference type="FunFam" id="3.40.605.10:FF:000007">
    <property type="entry name" value="NAD/NADP-dependent betaine aldehyde dehydrogenase"/>
    <property type="match status" value="1"/>
</dbReference>
<evidence type="ECO:0000256" key="2">
    <source>
        <dbReference type="ARBA" id="ARBA00023002"/>
    </source>
</evidence>
<feature type="domain" description="Aldehyde dehydrogenase" evidence="5">
    <location>
        <begin position="23"/>
        <end position="487"/>
    </location>
</feature>
<accession>A0A132MFU1</accession>
<dbReference type="FunFam" id="3.40.309.10:FF:000012">
    <property type="entry name" value="Betaine aldehyde dehydrogenase"/>
    <property type="match status" value="1"/>
</dbReference>
<evidence type="ECO:0000256" key="3">
    <source>
        <dbReference type="PROSITE-ProRule" id="PRU10007"/>
    </source>
</evidence>
<dbReference type="FunFam" id="3.40.605.10:FF:000026">
    <property type="entry name" value="Aldehyde dehydrogenase, putative"/>
    <property type="match status" value="1"/>
</dbReference>
<evidence type="ECO:0000313" key="7">
    <source>
        <dbReference type="Proteomes" id="UP000243024"/>
    </source>
</evidence>
<feature type="active site" evidence="3">
    <location>
        <position position="260"/>
    </location>
</feature>
<organism evidence="6 7">
    <name type="scientific">Hydrogenibacillus schlegelii</name>
    <name type="common">Bacillus schlegelii</name>
    <dbReference type="NCBI Taxonomy" id="1484"/>
    <lineage>
        <taxon>Bacteria</taxon>
        <taxon>Bacillati</taxon>
        <taxon>Bacillota</taxon>
        <taxon>Bacilli</taxon>
        <taxon>Bacillales</taxon>
        <taxon>Bacillales Family X. Incertae Sedis</taxon>
        <taxon>Hydrogenibacillus</taxon>
    </lineage>
</organism>
<comment type="caution">
    <text evidence="6">The sequence shown here is derived from an EMBL/GenBank/DDBJ whole genome shotgun (WGS) entry which is preliminary data.</text>
</comment>
<dbReference type="GO" id="GO:0016620">
    <property type="term" value="F:oxidoreductase activity, acting on the aldehyde or oxo group of donors, NAD or NADP as acceptor"/>
    <property type="evidence" value="ECO:0007669"/>
    <property type="project" value="InterPro"/>
</dbReference>
<dbReference type="Proteomes" id="UP000243024">
    <property type="component" value="Unassembled WGS sequence"/>
</dbReference>
<dbReference type="EMBL" id="JXBB01000002">
    <property type="protein sequence ID" value="OAR05332.1"/>
    <property type="molecule type" value="Genomic_DNA"/>
</dbReference>
<dbReference type="PROSITE" id="PS00687">
    <property type="entry name" value="ALDEHYDE_DEHYDR_GLU"/>
    <property type="match status" value="1"/>
</dbReference>
<dbReference type="OrthoDB" id="9762913at2"/>
<dbReference type="AlphaFoldDB" id="A0A132MFU1"/>
<keyword evidence="2 4" id="KW-0560">Oxidoreductase</keyword>
<dbReference type="InterPro" id="IPR016161">
    <property type="entry name" value="Ald_DH/histidinol_DH"/>
</dbReference>
<evidence type="ECO:0000256" key="4">
    <source>
        <dbReference type="RuleBase" id="RU003345"/>
    </source>
</evidence>
<evidence type="ECO:0000259" key="5">
    <source>
        <dbReference type="Pfam" id="PF00171"/>
    </source>
</evidence>